<evidence type="ECO:0000313" key="3">
    <source>
        <dbReference type="Ensembl" id="ENSSHAP00000008314.2"/>
    </source>
</evidence>
<dbReference type="RefSeq" id="XP_023360944.2">
    <property type="nucleotide sequence ID" value="XM_023505176.2"/>
</dbReference>
<dbReference type="PROSITE" id="PS51746">
    <property type="entry name" value="PPM_2"/>
    <property type="match status" value="1"/>
</dbReference>
<dbReference type="InParanoid" id="G3VYQ9"/>
<evidence type="ECO:0000256" key="1">
    <source>
        <dbReference type="ARBA" id="ARBA00006702"/>
    </source>
</evidence>
<evidence type="ECO:0000259" key="2">
    <source>
        <dbReference type="PROSITE" id="PS51746"/>
    </source>
</evidence>
<dbReference type="SUPFAM" id="SSF81606">
    <property type="entry name" value="PP2C-like"/>
    <property type="match status" value="1"/>
</dbReference>
<reference evidence="3" key="3">
    <citation type="submission" date="2025-09" db="UniProtKB">
        <authorList>
            <consortium name="Ensembl"/>
        </authorList>
    </citation>
    <scope>IDENTIFICATION</scope>
</reference>
<dbReference type="STRING" id="9305.ENSSHAP00000008314"/>
<dbReference type="GO" id="GO:0004722">
    <property type="term" value="F:protein serine/threonine phosphatase activity"/>
    <property type="evidence" value="ECO:0007669"/>
    <property type="project" value="InterPro"/>
</dbReference>
<dbReference type="PANTHER" id="PTHR13832:SF837">
    <property type="entry name" value="PROTEIN PHOSPHATASE 2C-LIKE DOMAIN-CONTAINING PROTEIN 1"/>
    <property type="match status" value="1"/>
</dbReference>
<dbReference type="AlphaFoldDB" id="G3VYQ9"/>
<dbReference type="OrthoDB" id="343114at2759"/>
<dbReference type="InterPro" id="IPR001932">
    <property type="entry name" value="PPM-type_phosphatase-like_dom"/>
</dbReference>
<dbReference type="CDD" id="cd00143">
    <property type="entry name" value="PP2Cc"/>
    <property type="match status" value="1"/>
</dbReference>
<dbReference type="GeneID" id="100926243"/>
<dbReference type="KEGG" id="shr:100926243"/>
<gene>
    <name evidence="3" type="primary">PP2D1</name>
</gene>
<evidence type="ECO:0000313" key="4">
    <source>
        <dbReference type="Proteomes" id="UP000007648"/>
    </source>
</evidence>
<dbReference type="Ensembl" id="ENSSHAT00000008382.2">
    <property type="protein sequence ID" value="ENSSHAP00000008314.2"/>
    <property type="gene ID" value="ENSSHAG00000007207.2"/>
</dbReference>
<name>G3VYQ9_SARHA</name>
<reference evidence="3 4" key="1">
    <citation type="journal article" date="2011" name="Proc. Natl. Acad. Sci. U.S.A.">
        <title>Genetic diversity and population structure of the endangered marsupial Sarcophilus harrisii (Tasmanian devil).</title>
        <authorList>
            <person name="Miller W."/>
            <person name="Hayes V.M."/>
            <person name="Ratan A."/>
            <person name="Petersen D.C."/>
            <person name="Wittekindt N.E."/>
            <person name="Miller J."/>
            <person name="Walenz B."/>
            <person name="Knight J."/>
            <person name="Qi J."/>
            <person name="Zhao F."/>
            <person name="Wang Q."/>
            <person name="Bedoya-Reina O.C."/>
            <person name="Katiyar N."/>
            <person name="Tomsho L.P."/>
            <person name="Kasson L.M."/>
            <person name="Hardie R.A."/>
            <person name="Woodbridge P."/>
            <person name="Tindall E.A."/>
            <person name="Bertelsen M.F."/>
            <person name="Dixon D."/>
            <person name="Pyecroft S."/>
            <person name="Helgen K.M."/>
            <person name="Lesk A.M."/>
            <person name="Pringle T.H."/>
            <person name="Patterson N."/>
            <person name="Zhang Y."/>
            <person name="Kreiss A."/>
            <person name="Woods G.M."/>
            <person name="Jones M.E."/>
            <person name="Schuster S.C."/>
        </authorList>
    </citation>
    <scope>NUCLEOTIDE SEQUENCE [LARGE SCALE GENOMIC DNA]</scope>
</reference>
<dbReference type="Proteomes" id="UP000007648">
    <property type="component" value="Unassembled WGS sequence"/>
</dbReference>
<protein>
    <submittedName>
        <fullName evidence="3">Protein phosphatase 2C like domain containing 1</fullName>
    </submittedName>
</protein>
<organism evidence="3 4">
    <name type="scientific">Sarcophilus harrisii</name>
    <name type="common">Tasmanian devil</name>
    <name type="synonym">Sarcophilus laniarius</name>
    <dbReference type="NCBI Taxonomy" id="9305"/>
    <lineage>
        <taxon>Eukaryota</taxon>
        <taxon>Metazoa</taxon>
        <taxon>Chordata</taxon>
        <taxon>Craniata</taxon>
        <taxon>Vertebrata</taxon>
        <taxon>Euteleostomi</taxon>
        <taxon>Mammalia</taxon>
        <taxon>Metatheria</taxon>
        <taxon>Dasyuromorphia</taxon>
        <taxon>Dasyuridae</taxon>
        <taxon>Sarcophilus</taxon>
    </lineage>
</organism>
<dbReference type="PANTHER" id="PTHR13832">
    <property type="entry name" value="PROTEIN PHOSPHATASE 2C"/>
    <property type="match status" value="1"/>
</dbReference>
<dbReference type="SMART" id="SM00332">
    <property type="entry name" value="PP2Cc"/>
    <property type="match status" value="1"/>
</dbReference>
<dbReference type="CTD" id="151649"/>
<dbReference type="GeneTree" id="ENSGT00390000017863"/>
<comment type="similarity">
    <text evidence="1">Belongs to the PP2C family.</text>
</comment>
<sequence>MTENLPGKLWKSALPVVVEIPMKEEKVEEADTKREYAVFHRKFTDFLPDGTFQKPGKGTTQNHSAFKKINYRFENTFKLTIPCSLCNQELCVFDFFAHKRQHKAMAMMGYNVKDREKPKPRKILAQRNFLISTLIEAYLYKEKTREKIDNAYEFLCKDNMPSYYQVLTNTFNSSVHLRRTDNPLVNAVAICEDQNKTWRSVMEDRYVFQGRYGKKSNVCFFGLFDGHHGSGAAEITALELSKFFLDQLAQSDFSYKQTKKEKKFIQSFDTVFKEEYRQQEYTFSSQKRKYSSSNYNYEWIHKAFAKAFWRMDRALKLGRKEVSNFCWSGCSAVACLLECDEEFGSSTSWKTASFTEDSEVEVEEKSFRFSNQFENSFGVLHIANVGNVHVVLCKGGQAHLLTKEHTTRILSERHRVLNGGGKISSNEPSGFTEGIVKITRGLGFHGNPKLRKSVIPVPQTISVSIDDTCQFLIVATTGLWDVIDQNEAAATAMSLFGIYEEIYKTTKREMYRSRRNRIPFLPSLSSSTISVQDGKIKLLYRNTSAFLEKMSQQSTIENSQLSTYSKNRDSLTSRSLDKGMDSKFKLSSETDFSSTKPFYLYGIEDSDETSSSTSYESSLVEEDIDRNFFEYAAEYISNGLVKAALTAGSRENITVLVMLFKGCGYQLYGSEI</sequence>
<proteinExistence type="inferred from homology"/>
<dbReference type="InterPro" id="IPR036457">
    <property type="entry name" value="PPM-type-like_dom_sf"/>
</dbReference>
<dbReference type="Gene3D" id="3.60.40.10">
    <property type="entry name" value="PPM-type phosphatase domain"/>
    <property type="match status" value="1"/>
</dbReference>
<accession>G3VYQ9</accession>
<dbReference type="InterPro" id="IPR015655">
    <property type="entry name" value="PP2C"/>
</dbReference>
<keyword evidence="4" id="KW-1185">Reference proteome</keyword>
<dbReference type="Pfam" id="PF00481">
    <property type="entry name" value="PP2C"/>
    <property type="match status" value="1"/>
</dbReference>
<reference evidence="3" key="2">
    <citation type="submission" date="2025-08" db="UniProtKB">
        <authorList>
            <consortium name="Ensembl"/>
        </authorList>
    </citation>
    <scope>IDENTIFICATION</scope>
</reference>
<feature type="domain" description="PPM-type phosphatase" evidence="2">
    <location>
        <begin position="187"/>
        <end position="660"/>
    </location>
</feature>
<dbReference type="eggNOG" id="KOG0698">
    <property type="taxonomic scope" value="Eukaryota"/>
</dbReference>
<dbReference type="FunCoup" id="G3VYQ9">
    <property type="interactions" value="16"/>
</dbReference>